<dbReference type="RefSeq" id="WP_340222539.1">
    <property type="nucleotide sequence ID" value="NZ_JAXUHJ010000014.1"/>
</dbReference>
<reference evidence="1 2" key="1">
    <citation type="submission" date="2023-12" db="EMBL/GenBank/DDBJ databases">
        <title>Phenotypic and Genomic Characterization of Methanothermobacter wolfeii Strain BSEL, a CO2-Capturing Archaeon with Minimal Nutrient Requirements.</title>
        <authorList>
            <person name="Ale Enriquez F."/>
            <person name="Ahring B.K."/>
        </authorList>
    </citation>
    <scope>NUCLEOTIDE SEQUENCE [LARGE SCALE GENOMIC DNA]</scope>
    <source>
        <strain evidence="1 2">BSEL-1</strain>
    </source>
</reference>
<sequence>MVIPLLSSPVYSPSASQILSPEDAVRVAFLMVAFGVSRESPSLSSEPAVET</sequence>
<keyword evidence="2" id="KW-1185">Reference proteome</keyword>
<dbReference type="Proteomes" id="UP001369247">
    <property type="component" value="Unassembled WGS sequence"/>
</dbReference>
<evidence type="ECO:0000313" key="1">
    <source>
        <dbReference type="EMBL" id="MEJ8543379.1"/>
    </source>
</evidence>
<name>A0ABU8TWF6_METWO</name>
<comment type="caution">
    <text evidence="1">The sequence shown here is derived from an EMBL/GenBank/DDBJ whole genome shotgun (WGS) entry which is preliminary data.</text>
</comment>
<organism evidence="1 2">
    <name type="scientific">Methanothermobacter wolfeii</name>
    <name type="common">Methanobacterium wolfei</name>
    <dbReference type="NCBI Taxonomy" id="145261"/>
    <lineage>
        <taxon>Archaea</taxon>
        <taxon>Methanobacteriati</taxon>
        <taxon>Methanobacteriota</taxon>
        <taxon>Methanomada group</taxon>
        <taxon>Methanobacteria</taxon>
        <taxon>Methanobacteriales</taxon>
        <taxon>Methanobacteriaceae</taxon>
        <taxon>Methanothermobacter</taxon>
    </lineage>
</organism>
<accession>A0ABU8TWF6</accession>
<dbReference type="EMBL" id="JAXUHJ010000014">
    <property type="protein sequence ID" value="MEJ8543379.1"/>
    <property type="molecule type" value="Genomic_DNA"/>
</dbReference>
<evidence type="ECO:0000313" key="2">
    <source>
        <dbReference type="Proteomes" id="UP001369247"/>
    </source>
</evidence>
<gene>
    <name evidence="1" type="ORF">U2150_07760</name>
</gene>
<protein>
    <submittedName>
        <fullName evidence="1">Uncharacterized protein</fullName>
    </submittedName>
</protein>
<proteinExistence type="predicted"/>